<dbReference type="Gene3D" id="3.40.50.1820">
    <property type="entry name" value="alpha/beta hydrolase"/>
    <property type="match status" value="1"/>
</dbReference>
<dbReference type="GO" id="GO:0046464">
    <property type="term" value="P:acylglycerol catabolic process"/>
    <property type="evidence" value="ECO:0007669"/>
    <property type="project" value="TreeGrafter"/>
</dbReference>
<dbReference type="GO" id="GO:0016020">
    <property type="term" value="C:membrane"/>
    <property type="evidence" value="ECO:0007669"/>
    <property type="project" value="TreeGrafter"/>
</dbReference>
<dbReference type="AlphaFoldDB" id="A0A4S8MRY1"/>
<dbReference type="Proteomes" id="UP000297245">
    <property type="component" value="Unassembled WGS sequence"/>
</dbReference>
<dbReference type="InterPro" id="IPR000073">
    <property type="entry name" value="AB_hydrolase_1"/>
</dbReference>
<evidence type="ECO:0000313" key="3">
    <source>
        <dbReference type="EMBL" id="THV05379.1"/>
    </source>
</evidence>
<reference evidence="3 4" key="1">
    <citation type="journal article" date="2019" name="Nat. Ecol. Evol.">
        <title>Megaphylogeny resolves global patterns of mushroom evolution.</title>
        <authorList>
            <person name="Varga T."/>
            <person name="Krizsan K."/>
            <person name="Foldi C."/>
            <person name="Dima B."/>
            <person name="Sanchez-Garcia M."/>
            <person name="Sanchez-Ramirez S."/>
            <person name="Szollosi G.J."/>
            <person name="Szarkandi J.G."/>
            <person name="Papp V."/>
            <person name="Albert L."/>
            <person name="Andreopoulos W."/>
            <person name="Angelini C."/>
            <person name="Antonin V."/>
            <person name="Barry K.W."/>
            <person name="Bougher N.L."/>
            <person name="Buchanan P."/>
            <person name="Buyck B."/>
            <person name="Bense V."/>
            <person name="Catcheside P."/>
            <person name="Chovatia M."/>
            <person name="Cooper J."/>
            <person name="Damon W."/>
            <person name="Desjardin D."/>
            <person name="Finy P."/>
            <person name="Geml J."/>
            <person name="Haridas S."/>
            <person name="Hughes K."/>
            <person name="Justo A."/>
            <person name="Karasinski D."/>
            <person name="Kautmanova I."/>
            <person name="Kiss B."/>
            <person name="Kocsube S."/>
            <person name="Kotiranta H."/>
            <person name="LaButti K.M."/>
            <person name="Lechner B.E."/>
            <person name="Liimatainen K."/>
            <person name="Lipzen A."/>
            <person name="Lukacs Z."/>
            <person name="Mihaltcheva S."/>
            <person name="Morgado L.N."/>
            <person name="Niskanen T."/>
            <person name="Noordeloos M.E."/>
            <person name="Ohm R.A."/>
            <person name="Ortiz-Santana B."/>
            <person name="Ovrebo C."/>
            <person name="Racz N."/>
            <person name="Riley R."/>
            <person name="Savchenko A."/>
            <person name="Shiryaev A."/>
            <person name="Soop K."/>
            <person name="Spirin V."/>
            <person name="Szebenyi C."/>
            <person name="Tomsovsky M."/>
            <person name="Tulloss R.E."/>
            <person name="Uehling J."/>
            <person name="Grigoriev I.V."/>
            <person name="Vagvolgyi C."/>
            <person name="Papp T."/>
            <person name="Martin F.M."/>
            <person name="Miettinen O."/>
            <person name="Hibbett D.S."/>
            <person name="Nagy L.G."/>
        </authorList>
    </citation>
    <scope>NUCLEOTIDE SEQUENCE [LARGE SCALE GENOMIC DNA]</scope>
    <source>
        <strain evidence="3 4">CBS 962.96</strain>
    </source>
</reference>
<feature type="domain" description="AB hydrolase-1" evidence="2">
    <location>
        <begin position="36"/>
        <end position="286"/>
    </location>
</feature>
<dbReference type="InterPro" id="IPR029058">
    <property type="entry name" value="AB_hydrolase_fold"/>
</dbReference>
<evidence type="ECO:0000256" key="1">
    <source>
        <dbReference type="SAM" id="MobiDB-lite"/>
    </source>
</evidence>
<dbReference type="SUPFAM" id="SSF53474">
    <property type="entry name" value="alpha/beta-Hydrolases"/>
    <property type="match status" value="1"/>
</dbReference>
<dbReference type="GO" id="GO:0047372">
    <property type="term" value="F:monoacylglycerol lipase activity"/>
    <property type="evidence" value="ECO:0007669"/>
    <property type="project" value="TreeGrafter"/>
</dbReference>
<organism evidence="3 4">
    <name type="scientific">Dendrothele bispora (strain CBS 962.96)</name>
    <dbReference type="NCBI Taxonomy" id="1314807"/>
    <lineage>
        <taxon>Eukaryota</taxon>
        <taxon>Fungi</taxon>
        <taxon>Dikarya</taxon>
        <taxon>Basidiomycota</taxon>
        <taxon>Agaricomycotina</taxon>
        <taxon>Agaricomycetes</taxon>
        <taxon>Agaricomycetidae</taxon>
        <taxon>Agaricales</taxon>
        <taxon>Agaricales incertae sedis</taxon>
        <taxon>Dendrothele</taxon>
    </lineage>
</organism>
<keyword evidence="4" id="KW-1185">Reference proteome</keyword>
<dbReference type="Pfam" id="PF00561">
    <property type="entry name" value="Abhydrolase_1"/>
    <property type="match status" value="1"/>
</dbReference>
<dbReference type="PANTHER" id="PTHR43798">
    <property type="entry name" value="MONOACYLGLYCEROL LIPASE"/>
    <property type="match status" value="1"/>
</dbReference>
<evidence type="ECO:0000259" key="2">
    <source>
        <dbReference type="Pfam" id="PF00561"/>
    </source>
</evidence>
<proteinExistence type="predicted"/>
<dbReference type="PRINTS" id="PR00111">
    <property type="entry name" value="ABHYDROLASE"/>
</dbReference>
<keyword evidence="3" id="KW-0378">Hydrolase</keyword>
<dbReference type="EMBL" id="ML179049">
    <property type="protein sequence ID" value="THV05379.1"/>
    <property type="molecule type" value="Genomic_DNA"/>
</dbReference>
<name>A0A4S8MRY1_DENBC</name>
<accession>A0A4S8MRY1</accession>
<dbReference type="OrthoDB" id="19657at2759"/>
<feature type="compositionally biased region" description="Acidic residues" evidence="1">
    <location>
        <begin position="333"/>
        <end position="344"/>
    </location>
</feature>
<protein>
    <submittedName>
        <fullName evidence="3">Alpha/beta-hydrolase</fullName>
    </submittedName>
</protein>
<sequence length="344" mass="38220">MPTVKVKSSTGKTEYRYTISTPKSASTKSIDKNLPTVLFLHAVYIPQEVFVQQFGDPKLRRFNLVTLDHRGHGETSGDKPPEGYGQVEAAEDIAKFMEALKLPPCHIVGLSLGTIIGLQLAVSYPEKVQSLFLMSPLGLEEPEDIADGRQEIYEVWCEGFNGSTPDEAVLLDAAYGAVQLAFSNRSTTLINALVGRMFGFAKKNWGPKDFDLYRRMTVDIFTNRKPQTMEALSSLRQAQIPVGLVHALGDVAYPLEYTKELMKHLTDAGVQVSLAEIPDAPHFVNVDPSNGFVCRVNSFMHDFFIKHSKQQAAPIPKDVTNPFEQTLRKNGWDPEEDAEDGTMI</sequence>
<dbReference type="InterPro" id="IPR050266">
    <property type="entry name" value="AB_hydrolase_sf"/>
</dbReference>
<dbReference type="PANTHER" id="PTHR43798:SF5">
    <property type="entry name" value="MONOACYLGLYCEROL LIPASE ABHD6"/>
    <property type="match status" value="1"/>
</dbReference>
<gene>
    <name evidence="3" type="ORF">K435DRAFT_647171</name>
</gene>
<evidence type="ECO:0000313" key="4">
    <source>
        <dbReference type="Proteomes" id="UP000297245"/>
    </source>
</evidence>
<feature type="region of interest" description="Disordered" evidence="1">
    <location>
        <begin position="325"/>
        <end position="344"/>
    </location>
</feature>